<protein>
    <submittedName>
        <fullName evidence="1">Uncharacterized protein</fullName>
    </submittedName>
</protein>
<evidence type="ECO:0000313" key="2">
    <source>
        <dbReference type="Proteomes" id="UP000298787"/>
    </source>
</evidence>
<sequence length="119" mass="12769">MRSPAPVSAVSACSAAARSFSPLCFTVSGFNSDPAQYPADRAAPEQQALVIKMMLNPGNKSLPRYDVLLTLGTDVMNFKAPEAVFKATGEEKTNVRFSPNRAFTQIISESAEPQDAVTE</sequence>
<keyword evidence="2" id="KW-1185">Reference proteome</keyword>
<proteinExistence type="predicted"/>
<dbReference type="AlphaFoldDB" id="A0A4U5UFC5"/>
<dbReference type="Proteomes" id="UP000298787">
    <property type="component" value="Chromosome 6"/>
</dbReference>
<accession>A0A4U5UFC5</accession>
<organism evidence="1 2">
    <name type="scientific">Collichthys lucidus</name>
    <name type="common">Big head croaker</name>
    <name type="synonym">Sciaena lucida</name>
    <dbReference type="NCBI Taxonomy" id="240159"/>
    <lineage>
        <taxon>Eukaryota</taxon>
        <taxon>Metazoa</taxon>
        <taxon>Chordata</taxon>
        <taxon>Craniata</taxon>
        <taxon>Vertebrata</taxon>
        <taxon>Euteleostomi</taxon>
        <taxon>Actinopterygii</taxon>
        <taxon>Neopterygii</taxon>
        <taxon>Teleostei</taxon>
        <taxon>Neoteleostei</taxon>
        <taxon>Acanthomorphata</taxon>
        <taxon>Eupercaria</taxon>
        <taxon>Sciaenidae</taxon>
        <taxon>Collichthys</taxon>
    </lineage>
</organism>
<evidence type="ECO:0000313" key="1">
    <source>
        <dbReference type="EMBL" id="TKS72791.1"/>
    </source>
</evidence>
<reference evidence="1 2" key="1">
    <citation type="submission" date="2019-01" db="EMBL/GenBank/DDBJ databases">
        <title>Genome Assembly of Collichthys lucidus.</title>
        <authorList>
            <person name="Cai M."/>
            <person name="Xiao S."/>
        </authorList>
    </citation>
    <scope>NUCLEOTIDE SEQUENCE [LARGE SCALE GENOMIC DNA]</scope>
    <source>
        <strain evidence="1">JT15FE1705JMU</strain>
        <tissue evidence="1">Muscle</tissue>
    </source>
</reference>
<name>A0A4U5UFC5_COLLU</name>
<dbReference type="EMBL" id="CM014083">
    <property type="protein sequence ID" value="TKS72791.1"/>
    <property type="molecule type" value="Genomic_DNA"/>
</dbReference>
<gene>
    <name evidence="1" type="ORF">D9C73_006868</name>
</gene>